<gene>
    <name evidence="2" type="ORF">LshimejAT787_0603080</name>
</gene>
<feature type="compositionally biased region" description="Polar residues" evidence="1">
    <location>
        <begin position="264"/>
        <end position="285"/>
    </location>
</feature>
<evidence type="ECO:0000256" key="1">
    <source>
        <dbReference type="SAM" id="MobiDB-lite"/>
    </source>
</evidence>
<dbReference type="EMBL" id="BRPK01000006">
    <property type="protein sequence ID" value="GLB39146.1"/>
    <property type="molecule type" value="Genomic_DNA"/>
</dbReference>
<protein>
    <recommendedName>
        <fullName evidence="4">BTB domain-containing protein</fullName>
    </recommendedName>
</protein>
<dbReference type="Proteomes" id="UP001063166">
    <property type="component" value="Unassembled WGS sequence"/>
</dbReference>
<feature type="compositionally biased region" description="Low complexity" evidence="1">
    <location>
        <begin position="143"/>
        <end position="162"/>
    </location>
</feature>
<evidence type="ECO:0000313" key="3">
    <source>
        <dbReference type="Proteomes" id="UP001063166"/>
    </source>
</evidence>
<name>A0A9P3UQE6_LYOSH</name>
<organism evidence="2 3">
    <name type="scientific">Lyophyllum shimeji</name>
    <name type="common">Hon-shimeji</name>
    <name type="synonym">Tricholoma shimeji</name>
    <dbReference type="NCBI Taxonomy" id="47721"/>
    <lineage>
        <taxon>Eukaryota</taxon>
        <taxon>Fungi</taxon>
        <taxon>Dikarya</taxon>
        <taxon>Basidiomycota</taxon>
        <taxon>Agaricomycotina</taxon>
        <taxon>Agaricomycetes</taxon>
        <taxon>Agaricomycetidae</taxon>
        <taxon>Agaricales</taxon>
        <taxon>Tricholomatineae</taxon>
        <taxon>Lyophyllaceae</taxon>
        <taxon>Lyophyllum</taxon>
    </lineage>
</organism>
<dbReference type="AlphaFoldDB" id="A0A9P3UQE6"/>
<proteinExistence type="predicted"/>
<reference evidence="2" key="1">
    <citation type="submission" date="2022-07" db="EMBL/GenBank/DDBJ databases">
        <title>The genome of Lyophyllum shimeji provides insight into the initial evolution of ectomycorrhizal fungal genome.</title>
        <authorList>
            <person name="Kobayashi Y."/>
            <person name="Shibata T."/>
            <person name="Hirakawa H."/>
            <person name="Shigenobu S."/>
            <person name="Nishiyama T."/>
            <person name="Yamada A."/>
            <person name="Hasebe M."/>
            <person name="Kawaguchi M."/>
        </authorList>
    </citation>
    <scope>NUCLEOTIDE SEQUENCE</scope>
    <source>
        <strain evidence="2">AT787</strain>
    </source>
</reference>
<comment type="caution">
    <text evidence="2">The sequence shown here is derived from an EMBL/GenBank/DDBJ whole genome shotgun (WGS) entry which is preliminary data.</text>
</comment>
<feature type="compositionally biased region" description="Low complexity" evidence="1">
    <location>
        <begin position="85"/>
        <end position="97"/>
    </location>
</feature>
<feature type="compositionally biased region" description="Low complexity" evidence="1">
    <location>
        <begin position="54"/>
        <end position="78"/>
    </location>
</feature>
<sequence length="652" mass="71971">MSHDENEDISDNKDTDSEPDLDQLQESQDGSGGGMGNVCSVYDRDHLSATNGAQPQPSLQNSPSPEISRQPAQPQASPEEPEKPVSPSGTSSQPQQSLPGEPDDQHPQASPSASQTPPPARDQEPDAPLVTPRPFPLSPPRPSQSLDASTLSLPSPEPSTTSDWDELMPTVEEMLSMTQPGYGASQKNVSEVREATPNMDQDEIPVEPVNTRPRPSPRKRRKQDSVHIPTSSSKKPKIEDPEPGPVYIEILDSSPSENEEPQGLKNTIPKSKTQHAQPSLSQSTQKFKRERSLSPSSAVTPKKSLPQRLTTPPRKTPRKRAKAEFYKKHPVHWHLDGSVLIQIGVTRFKLARSVLAYQSEWFRHTFERGEDAPERARELIDNLPLYNLDGLGVDADDFAVLLDAINDAITYFRDSPSFPTIASILRASSALTFTNFEAYATDYLSDMWSADLADLTTAPIPFAIETVVFARRFSLFLILKRALYELVRLERFDREQNATAAVTGEARHGGSGAAVLSPQDKDALIDARAQLTRVWTAEAADPEQFPPCAAQPAPPPEPAAPAAEAPIAAPAPAARPCTATSRTLSQQAHTQLVKTTGIFRTYQYDVVCGLRALAEAPWREQGFCKACVRWRRERWRREAERVWEELEGWFGI</sequence>
<feature type="region of interest" description="Disordered" evidence="1">
    <location>
        <begin position="1"/>
        <end position="322"/>
    </location>
</feature>
<feature type="compositionally biased region" description="Basic and acidic residues" evidence="1">
    <location>
        <begin position="1"/>
        <end position="16"/>
    </location>
</feature>
<feature type="region of interest" description="Disordered" evidence="1">
    <location>
        <begin position="544"/>
        <end position="577"/>
    </location>
</feature>
<evidence type="ECO:0000313" key="2">
    <source>
        <dbReference type="EMBL" id="GLB39146.1"/>
    </source>
</evidence>
<feature type="compositionally biased region" description="Low complexity" evidence="1">
    <location>
        <begin position="560"/>
        <end position="576"/>
    </location>
</feature>
<feature type="compositionally biased region" description="Pro residues" evidence="1">
    <location>
        <begin position="131"/>
        <end position="142"/>
    </location>
</feature>
<evidence type="ECO:0008006" key="4">
    <source>
        <dbReference type="Google" id="ProtNLM"/>
    </source>
</evidence>
<accession>A0A9P3UQE6</accession>
<dbReference type="OrthoDB" id="2746456at2759"/>
<keyword evidence="3" id="KW-1185">Reference proteome</keyword>